<name>A0A2Z6NVY1_TRISU</name>
<evidence type="ECO:0000313" key="3">
    <source>
        <dbReference type="Proteomes" id="UP000242715"/>
    </source>
</evidence>
<feature type="domain" description="Reverse transcriptase zinc-binding" evidence="1">
    <location>
        <begin position="167"/>
        <end position="255"/>
    </location>
</feature>
<dbReference type="EMBL" id="DF973807">
    <property type="protein sequence ID" value="GAU40452.1"/>
    <property type="molecule type" value="Genomic_DNA"/>
</dbReference>
<gene>
    <name evidence="2" type="ORF">TSUD_374620</name>
</gene>
<proteinExistence type="predicted"/>
<dbReference type="PANTHER" id="PTHR36617:SF5">
    <property type="entry name" value="OS05G0421675 PROTEIN"/>
    <property type="match status" value="1"/>
</dbReference>
<organism evidence="2 3">
    <name type="scientific">Trifolium subterraneum</name>
    <name type="common">Subterranean clover</name>
    <dbReference type="NCBI Taxonomy" id="3900"/>
    <lineage>
        <taxon>Eukaryota</taxon>
        <taxon>Viridiplantae</taxon>
        <taxon>Streptophyta</taxon>
        <taxon>Embryophyta</taxon>
        <taxon>Tracheophyta</taxon>
        <taxon>Spermatophyta</taxon>
        <taxon>Magnoliopsida</taxon>
        <taxon>eudicotyledons</taxon>
        <taxon>Gunneridae</taxon>
        <taxon>Pentapetalae</taxon>
        <taxon>rosids</taxon>
        <taxon>fabids</taxon>
        <taxon>Fabales</taxon>
        <taxon>Fabaceae</taxon>
        <taxon>Papilionoideae</taxon>
        <taxon>50 kb inversion clade</taxon>
        <taxon>NPAAA clade</taxon>
        <taxon>Hologalegina</taxon>
        <taxon>IRL clade</taxon>
        <taxon>Trifolieae</taxon>
        <taxon>Trifolium</taxon>
    </lineage>
</organism>
<dbReference type="PANTHER" id="PTHR36617">
    <property type="entry name" value="PROTEIN, PUTATIVE-RELATED"/>
    <property type="match status" value="1"/>
</dbReference>
<protein>
    <recommendedName>
        <fullName evidence="1">Reverse transcriptase zinc-binding domain-containing protein</fullName>
    </recommendedName>
</protein>
<reference evidence="3" key="1">
    <citation type="journal article" date="2017" name="Front. Plant Sci.">
        <title>Climate Clever Clovers: New Paradigm to Reduce the Environmental Footprint of Ruminants by Breeding Low Methanogenic Forages Utilizing Haplotype Variation.</title>
        <authorList>
            <person name="Kaur P."/>
            <person name="Appels R."/>
            <person name="Bayer P.E."/>
            <person name="Keeble-Gagnere G."/>
            <person name="Wang J."/>
            <person name="Hirakawa H."/>
            <person name="Shirasawa K."/>
            <person name="Vercoe P."/>
            <person name="Stefanova K."/>
            <person name="Durmic Z."/>
            <person name="Nichols P."/>
            <person name="Revell C."/>
            <person name="Isobe S.N."/>
            <person name="Edwards D."/>
            <person name="Erskine W."/>
        </authorList>
    </citation>
    <scope>NUCLEOTIDE SEQUENCE [LARGE SCALE GENOMIC DNA]</scope>
    <source>
        <strain evidence="3">cv. Daliak</strain>
    </source>
</reference>
<dbReference type="OrthoDB" id="1418194at2759"/>
<keyword evidence="3" id="KW-1185">Reference proteome</keyword>
<dbReference type="Proteomes" id="UP000242715">
    <property type="component" value="Unassembled WGS sequence"/>
</dbReference>
<sequence length="306" mass="34498">MLFPSSKLPKVPSLGLAGKLFAYGKFNLALLGKWCWRMLVDREGLWFRVLAARYGVEGGRRRVGGRRGSVWWREIAHIREGGETGGRWFGEHVAKRVGDGSDTFFWTDPWVGEIPLCERFGRLFELAETKLCTAAEMCSLGWGVDGEAWVWRRQMRACEEELLRECYTVQGAYHLLTFHDPATMDDAEKLIWHSQVPSKVSILAWRLLRNRLSTKANIVARGILPPTAHFCVSDCGAVETGHHLFISCSTFGSLWVDLGRIVPYCNSFGLLVFGLYGRKEIIDSSEAQHAVLIICWTRSGLFLLGG</sequence>
<dbReference type="Pfam" id="PF13966">
    <property type="entry name" value="zf-RVT"/>
    <property type="match status" value="1"/>
</dbReference>
<dbReference type="AlphaFoldDB" id="A0A2Z6NVY1"/>
<evidence type="ECO:0000313" key="2">
    <source>
        <dbReference type="EMBL" id="GAU40452.1"/>
    </source>
</evidence>
<evidence type="ECO:0000259" key="1">
    <source>
        <dbReference type="Pfam" id="PF13966"/>
    </source>
</evidence>
<dbReference type="InterPro" id="IPR026960">
    <property type="entry name" value="RVT-Znf"/>
</dbReference>
<accession>A0A2Z6NVY1</accession>